<dbReference type="PANTHER" id="PTHR37162:SF10">
    <property type="entry name" value="DUF4371 DOMAIN-CONTAINING PROTEIN"/>
    <property type="match status" value="1"/>
</dbReference>
<dbReference type="AlphaFoldDB" id="A0AAE0YQ64"/>
<name>A0AAE0YQ64_9GAST</name>
<comment type="caution">
    <text evidence="1">The sequence shown here is derived from an EMBL/GenBank/DDBJ whole genome shotgun (WGS) entry which is preliminary data.</text>
</comment>
<proteinExistence type="predicted"/>
<sequence>MEPAAKKPLWPKSSERTGLNHGHLLQNRSLETVTLAVQYVRAECNRNASTLKNFFQQVKSRDEDDLLVIRAEALFANAIVEHNLPLALADHMSDLFTKMFPDSQIAKKYAAGRTKTRGLVQVLADSAESSMTTEIQ</sequence>
<dbReference type="Proteomes" id="UP001283361">
    <property type="component" value="Unassembled WGS sequence"/>
</dbReference>
<protein>
    <submittedName>
        <fullName evidence="1">Uncharacterized protein</fullName>
    </submittedName>
</protein>
<organism evidence="1 2">
    <name type="scientific">Elysia crispata</name>
    <name type="common">lettuce slug</name>
    <dbReference type="NCBI Taxonomy" id="231223"/>
    <lineage>
        <taxon>Eukaryota</taxon>
        <taxon>Metazoa</taxon>
        <taxon>Spiralia</taxon>
        <taxon>Lophotrochozoa</taxon>
        <taxon>Mollusca</taxon>
        <taxon>Gastropoda</taxon>
        <taxon>Heterobranchia</taxon>
        <taxon>Euthyneura</taxon>
        <taxon>Panpulmonata</taxon>
        <taxon>Sacoglossa</taxon>
        <taxon>Placobranchoidea</taxon>
        <taxon>Plakobranchidae</taxon>
        <taxon>Elysia</taxon>
    </lineage>
</organism>
<accession>A0AAE0YQ64</accession>
<dbReference type="PANTHER" id="PTHR37162">
    <property type="entry name" value="HAT FAMILY DIMERISATION DOMAINCONTAINING PROTEIN-RELATED"/>
    <property type="match status" value="1"/>
</dbReference>
<dbReference type="EMBL" id="JAWDGP010005685">
    <property type="protein sequence ID" value="KAK3754199.1"/>
    <property type="molecule type" value="Genomic_DNA"/>
</dbReference>
<evidence type="ECO:0000313" key="2">
    <source>
        <dbReference type="Proteomes" id="UP001283361"/>
    </source>
</evidence>
<reference evidence="1" key="1">
    <citation type="journal article" date="2023" name="G3 (Bethesda)">
        <title>A reference genome for the long-term kleptoplast-retaining sea slug Elysia crispata morphotype clarki.</title>
        <authorList>
            <person name="Eastman K.E."/>
            <person name="Pendleton A.L."/>
            <person name="Shaikh M.A."/>
            <person name="Suttiyut T."/>
            <person name="Ogas R."/>
            <person name="Tomko P."/>
            <person name="Gavelis G."/>
            <person name="Widhalm J.R."/>
            <person name="Wisecaver J.H."/>
        </authorList>
    </citation>
    <scope>NUCLEOTIDE SEQUENCE</scope>
    <source>
        <strain evidence="1">ECLA1</strain>
    </source>
</reference>
<gene>
    <name evidence="1" type="ORF">RRG08_028164</name>
</gene>
<keyword evidence="2" id="KW-1185">Reference proteome</keyword>
<evidence type="ECO:0000313" key="1">
    <source>
        <dbReference type="EMBL" id="KAK3754199.1"/>
    </source>
</evidence>